<accession>A0A7W5JU83</accession>
<gene>
    <name evidence="2" type="ORF">FHX39_001327</name>
</gene>
<name>A0A7W5JU83_9ACTN</name>
<sequence>MSTSRNTPLSWRIEREVVLTDKAPLASLVSVAFDGSEYYLVARGDIPAVVGRPFDPELDIPIDRLQVSLEVEGRPAEQSSGGSTADRDTWETLQQWEGPEPAPELRVTLELDGRSCEYLLTLVT</sequence>
<comment type="caution">
    <text evidence="2">The sequence shown here is derived from an EMBL/GenBank/DDBJ whole genome shotgun (WGS) entry which is preliminary data.</text>
</comment>
<dbReference type="EMBL" id="JACHZG010000001">
    <property type="protein sequence ID" value="MBB3326383.1"/>
    <property type="molecule type" value="Genomic_DNA"/>
</dbReference>
<organism evidence="2 3">
    <name type="scientific">Microlunatus antarcticus</name>
    <dbReference type="NCBI Taxonomy" id="53388"/>
    <lineage>
        <taxon>Bacteria</taxon>
        <taxon>Bacillati</taxon>
        <taxon>Actinomycetota</taxon>
        <taxon>Actinomycetes</taxon>
        <taxon>Propionibacteriales</taxon>
        <taxon>Propionibacteriaceae</taxon>
        <taxon>Microlunatus</taxon>
    </lineage>
</organism>
<dbReference type="AlphaFoldDB" id="A0A7W5JU83"/>
<protein>
    <submittedName>
        <fullName evidence="2">Uncharacterized protein</fullName>
    </submittedName>
</protein>
<reference evidence="2 3" key="1">
    <citation type="submission" date="2020-08" db="EMBL/GenBank/DDBJ databases">
        <title>Sequencing the genomes of 1000 actinobacteria strains.</title>
        <authorList>
            <person name="Klenk H.-P."/>
        </authorList>
    </citation>
    <scope>NUCLEOTIDE SEQUENCE [LARGE SCALE GENOMIC DNA]</scope>
    <source>
        <strain evidence="2 3">DSM 11053</strain>
    </source>
</reference>
<dbReference type="RefSeq" id="WP_183337338.1">
    <property type="nucleotide sequence ID" value="NZ_JACHZG010000001.1"/>
</dbReference>
<feature type="region of interest" description="Disordered" evidence="1">
    <location>
        <begin position="71"/>
        <end position="103"/>
    </location>
</feature>
<evidence type="ECO:0000313" key="2">
    <source>
        <dbReference type="EMBL" id="MBB3326383.1"/>
    </source>
</evidence>
<dbReference type="Proteomes" id="UP000565572">
    <property type="component" value="Unassembled WGS sequence"/>
</dbReference>
<keyword evidence="3" id="KW-1185">Reference proteome</keyword>
<evidence type="ECO:0000313" key="3">
    <source>
        <dbReference type="Proteomes" id="UP000565572"/>
    </source>
</evidence>
<evidence type="ECO:0000256" key="1">
    <source>
        <dbReference type="SAM" id="MobiDB-lite"/>
    </source>
</evidence>
<proteinExistence type="predicted"/>